<feature type="binding site" evidence="9">
    <location>
        <begin position="379"/>
        <end position="380"/>
    </location>
    <ligand>
        <name>ATP</name>
        <dbReference type="ChEBI" id="CHEBI:30616"/>
    </ligand>
</feature>
<dbReference type="InterPro" id="IPR014729">
    <property type="entry name" value="Rossmann-like_a/b/a_fold"/>
</dbReference>
<dbReference type="InterPro" id="IPR029055">
    <property type="entry name" value="Ntn_hydrolases_N"/>
</dbReference>
<dbReference type="GO" id="GO:0005524">
    <property type="term" value="F:ATP binding"/>
    <property type="evidence" value="ECO:0007669"/>
    <property type="project" value="UniProtKB-KW"/>
</dbReference>
<dbReference type="PIRSF" id="PIRSF001589">
    <property type="entry name" value="Asn_synthetase_glu-h"/>
    <property type="match status" value="1"/>
</dbReference>
<evidence type="ECO:0000313" key="12">
    <source>
        <dbReference type="EMBL" id="QQG36918.1"/>
    </source>
</evidence>
<evidence type="ECO:0000256" key="10">
    <source>
        <dbReference type="PIRSR" id="PIRSR001589-3"/>
    </source>
</evidence>
<dbReference type="NCBIfam" id="TIGR01536">
    <property type="entry name" value="asn_synth_AEB"/>
    <property type="match status" value="1"/>
</dbReference>
<evidence type="ECO:0000256" key="4">
    <source>
        <dbReference type="ARBA" id="ARBA00022741"/>
    </source>
</evidence>
<evidence type="ECO:0000313" key="13">
    <source>
        <dbReference type="Proteomes" id="UP000595362"/>
    </source>
</evidence>
<dbReference type="SUPFAM" id="SSF52402">
    <property type="entry name" value="Adenine nucleotide alpha hydrolases-like"/>
    <property type="match status" value="1"/>
</dbReference>
<dbReference type="SUPFAM" id="SSF56235">
    <property type="entry name" value="N-terminal nucleophile aminohydrolases (Ntn hydrolases)"/>
    <property type="match status" value="1"/>
</dbReference>
<dbReference type="PROSITE" id="PS51278">
    <property type="entry name" value="GATASE_TYPE_2"/>
    <property type="match status" value="1"/>
</dbReference>
<comment type="catalytic activity">
    <reaction evidence="7">
        <text>L-aspartate + L-glutamine + ATP + H2O = L-asparagine + L-glutamate + AMP + diphosphate + H(+)</text>
        <dbReference type="Rhea" id="RHEA:12228"/>
        <dbReference type="ChEBI" id="CHEBI:15377"/>
        <dbReference type="ChEBI" id="CHEBI:15378"/>
        <dbReference type="ChEBI" id="CHEBI:29985"/>
        <dbReference type="ChEBI" id="CHEBI:29991"/>
        <dbReference type="ChEBI" id="CHEBI:30616"/>
        <dbReference type="ChEBI" id="CHEBI:33019"/>
        <dbReference type="ChEBI" id="CHEBI:58048"/>
        <dbReference type="ChEBI" id="CHEBI:58359"/>
        <dbReference type="ChEBI" id="CHEBI:456215"/>
        <dbReference type="EC" id="6.3.5.4"/>
    </reaction>
</comment>
<dbReference type="InterPro" id="IPR006426">
    <property type="entry name" value="Asn_synth_AEB"/>
</dbReference>
<evidence type="ECO:0000256" key="5">
    <source>
        <dbReference type="ARBA" id="ARBA00022840"/>
    </source>
</evidence>
<evidence type="ECO:0000256" key="1">
    <source>
        <dbReference type="ARBA" id="ARBA00005187"/>
    </source>
</evidence>
<evidence type="ECO:0000256" key="6">
    <source>
        <dbReference type="ARBA" id="ARBA00022962"/>
    </source>
</evidence>
<dbReference type="InterPro" id="IPR051786">
    <property type="entry name" value="ASN_synthetase/amidase"/>
</dbReference>
<dbReference type="GO" id="GO:0006529">
    <property type="term" value="P:asparagine biosynthetic process"/>
    <property type="evidence" value="ECO:0007669"/>
    <property type="project" value="UniProtKB-KW"/>
</dbReference>
<dbReference type="EMBL" id="CP066681">
    <property type="protein sequence ID" value="QQG36918.1"/>
    <property type="molecule type" value="Genomic_DNA"/>
</dbReference>
<dbReference type="InterPro" id="IPR033738">
    <property type="entry name" value="AsnB_N"/>
</dbReference>
<dbReference type="PANTHER" id="PTHR43284:SF1">
    <property type="entry name" value="ASPARAGINE SYNTHETASE"/>
    <property type="match status" value="1"/>
</dbReference>
<dbReference type="Pfam" id="PF00733">
    <property type="entry name" value="Asn_synthase"/>
    <property type="match status" value="1"/>
</dbReference>
<evidence type="ECO:0000256" key="7">
    <source>
        <dbReference type="ARBA" id="ARBA00048741"/>
    </source>
</evidence>
<dbReference type="Pfam" id="PF13522">
    <property type="entry name" value="GATase_6"/>
    <property type="match status" value="1"/>
</dbReference>
<evidence type="ECO:0000256" key="2">
    <source>
        <dbReference type="ARBA" id="ARBA00005752"/>
    </source>
</evidence>
<evidence type="ECO:0000259" key="11">
    <source>
        <dbReference type="PROSITE" id="PS51278"/>
    </source>
</evidence>
<feature type="active site" description="For GATase activity" evidence="8">
    <location>
        <position position="2"/>
    </location>
</feature>
<dbReference type="InterPro" id="IPR001962">
    <property type="entry name" value="Asn_synthase"/>
</dbReference>
<dbReference type="GO" id="GO:0005829">
    <property type="term" value="C:cytosol"/>
    <property type="evidence" value="ECO:0007669"/>
    <property type="project" value="TreeGrafter"/>
</dbReference>
<dbReference type="CDD" id="cd00712">
    <property type="entry name" value="AsnB"/>
    <property type="match status" value="1"/>
</dbReference>
<feature type="binding site" evidence="9">
    <location>
        <position position="306"/>
    </location>
    <ligand>
        <name>ATP</name>
        <dbReference type="ChEBI" id="CHEBI:30616"/>
    </ligand>
</feature>
<name>A0A7T5UIP9_9BACT</name>
<keyword evidence="8" id="KW-0061">Asparagine biosynthesis</keyword>
<feature type="domain" description="Glutamine amidotransferase type-2" evidence="11">
    <location>
        <begin position="2"/>
        <end position="217"/>
    </location>
</feature>
<dbReference type="CDD" id="cd01991">
    <property type="entry name" value="Asn_synthase_B_C"/>
    <property type="match status" value="1"/>
</dbReference>
<evidence type="ECO:0000256" key="8">
    <source>
        <dbReference type="PIRSR" id="PIRSR001589-1"/>
    </source>
</evidence>
<dbReference type="PANTHER" id="PTHR43284">
    <property type="entry name" value="ASPARAGINE SYNTHETASE (GLUTAMINE-HYDROLYZING)"/>
    <property type="match status" value="1"/>
</dbReference>
<organism evidence="12 13">
    <name type="scientific">Micavibrio aeruginosavorus</name>
    <dbReference type="NCBI Taxonomy" id="349221"/>
    <lineage>
        <taxon>Bacteria</taxon>
        <taxon>Pseudomonadati</taxon>
        <taxon>Bdellovibrionota</taxon>
        <taxon>Bdellovibrionia</taxon>
        <taxon>Bdellovibrionales</taxon>
        <taxon>Pseudobdellovibrionaceae</taxon>
        <taxon>Micavibrio</taxon>
    </lineage>
</organism>
<dbReference type="Gene3D" id="3.60.20.10">
    <property type="entry name" value="Glutamine Phosphoribosylpyrophosphate, subunit 1, domain 1"/>
    <property type="match status" value="1"/>
</dbReference>
<gene>
    <name evidence="12" type="primary">asnB</name>
    <name evidence="12" type="ORF">HYS17_03865</name>
</gene>
<sequence length="637" mass="72225">MCGIAGFIDVKKTRDVDSLRAHLKVMTDSLRHRGPDGDGSWVQDHVALGHRRLAIVDLSDSGRQPMVSSSGRYVIIFNGEIYNFQDIRAELESRGVRFKGASDTEVMLESFEVWGVEESLRRFAGMFACALYDLKDRVLHLFRDRLGKKPLYFGYAGDDFAFASELKSFFALPGFAAVEEEQARHLFIRHNFIPAPWSIYKGVFKLPQAHSLCLHLDDLAATRNAADFLRRAVPYWDRQGLSSQPVAMKTEKETLEELDALLQLATCQRMIADVPLGAFLSGGIDSSLTVALMQKQSPRPVKTFSIGFSEASHNESEYARAVARHLGTDHTEFTVTPEEARSVIPHLPDIYDEPFADASQIPTWHVCRLARQQVTVALSGDGGDEGFGGYNRYLLARYVFPAFSVVPLALRQSLERWQTLTGHQNARRLLEVCGAADPSDFYRRIFSYWQDTSLVLQQGAAPDIALPDYQGSIVRHMMMADTAFYLPDDILVKVDRASMAVSLETRAPLLDHRVLEFAWTLPDHMRIKNGKGKWILRRLLARYVPDELFERPKRGFGVPLGAWLRGPLAPWMQDLLGYEPLRQQGLFRPAIVQTMVSQHLAGSHDWSYRLWGLLMYQSWHRRWMVKPDVSHKIARTG</sequence>
<comment type="similarity">
    <text evidence="2">Belongs to the asparagine synthetase family.</text>
</comment>
<evidence type="ECO:0000256" key="3">
    <source>
        <dbReference type="ARBA" id="ARBA00012737"/>
    </source>
</evidence>
<comment type="pathway">
    <text evidence="1">Amino-acid biosynthesis; L-asparagine biosynthesis; L-asparagine from L-aspartate (L-Gln route): step 1/1.</text>
</comment>
<proteinExistence type="inferred from homology"/>
<dbReference type="EC" id="6.3.5.4" evidence="3"/>
<reference evidence="12 13" key="1">
    <citation type="submission" date="2020-07" db="EMBL/GenBank/DDBJ databases">
        <title>Huge and variable diversity of episymbiotic CPR bacteria and DPANN archaea in groundwater ecosystems.</title>
        <authorList>
            <person name="He C.Y."/>
            <person name="Keren R."/>
            <person name="Whittaker M."/>
            <person name="Farag I.F."/>
            <person name="Doudna J."/>
            <person name="Cate J.H.D."/>
            <person name="Banfield J.F."/>
        </authorList>
    </citation>
    <scope>NUCLEOTIDE SEQUENCE [LARGE SCALE GENOMIC DNA]</scope>
    <source>
        <strain evidence="12">NC_groundwater_70_Ag_B-0.1um_54_66</strain>
    </source>
</reference>
<dbReference type="AlphaFoldDB" id="A0A7T5UIP9"/>
<dbReference type="InterPro" id="IPR017932">
    <property type="entry name" value="GATase_2_dom"/>
</dbReference>
<dbReference type="Gene3D" id="3.40.50.620">
    <property type="entry name" value="HUPs"/>
    <property type="match status" value="1"/>
</dbReference>
<keyword evidence="5 9" id="KW-0067">ATP-binding</keyword>
<dbReference type="Proteomes" id="UP000595362">
    <property type="component" value="Chromosome"/>
</dbReference>
<feature type="site" description="Important for beta-aspartyl-AMP intermediate formation" evidence="10">
    <location>
        <position position="381"/>
    </location>
</feature>
<feature type="binding site" evidence="9">
    <location>
        <position position="103"/>
    </location>
    <ligand>
        <name>L-glutamine</name>
        <dbReference type="ChEBI" id="CHEBI:58359"/>
    </ligand>
</feature>
<protein>
    <recommendedName>
        <fullName evidence="3">asparagine synthase (glutamine-hydrolyzing)</fullName>
        <ecNumber evidence="3">6.3.5.4</ecNumber>
    </recommendedName>
</protein>
<keyword evidence="12" id="KW-0436">Ligase</keyword>
<keyword evidence="6 8" id="KW-0315">Glutamine amidotransferase</keyword>
<keyword evidence="8" id="KW-0028">Amino-acid biosynthesis</keyword>
<keyword evidence="4 9" id="KW-0547">Nucleotide-binding</keyword>
<dbReference type="GO" id="GO:0004066">
    <property type="term" value="F:asparagine synthase (glutamine-hydrolyzing) activity"/>
    <property type="evidence" value="ECO:0007669"/>
    <property type="project" value="UniProtKB-EC"/>
</dbReference>
<accession>A0A7T5UIP9</accession>
<evidence type="ECO:0000256" key="9">
    <source>
        <dbReference type="PIRSR" id="PIRSR001589-2"/>
    </source>
</evidence>